<dbReference type="GO" id="GO:0036064">
    <property type="term" value="C:ciliary basal body"/>
    <property type="evidence" value="ECO:0007669"/>
    <property type="project" value="TreeGrafter"/>
</dbReference>
<dbReference type="OrthoDB" id="10263060at2759"/>
<name>A0A0L0HIA4_SPIPD</name>
<dbReference type="STRING" id="645134.A0A0L0HIA4"/>
<keyword evidence="7" id="KW-0963">Cytoplasm</keyword>
<evidence type="ECO:0000313" key="17">
    <source>
        <dbReference type="Proteomes" id="UP000053201"/>
    </source>
</evidence>
<gene>
    <name evidence="16" type="ORF">SPPG_04256</name>
</gene>
<dbReference type="SUPFAM" id="SSF52540">
    <property type="entry name" value="P-loop containing nucleoside triphosphate hydrolases"/>
    <property type="match status" value="1"/>
</dbReference>
<proteinExistence type="inferred from homology"/>
<evidence type="ECO:0000256" key="12">
    <source>
        <dbReference type="ARBA" id="ARBA00023175"/>
    </source>
</evidence>
<dbReference type="Proteomes" id="UP000053201">
    <property type="component" value="Unassembled WGS sequence"/>
</dbReference>
<keyword evidence="13" id="KW-0206">Cytoskeleton</keyword>
<reference evidence="16 17" key="1">
    <citation type="submission" date="2009-08" db="EMBL/GenBank/DDBJ databases">
        <title>The Genome Sequence of Spizellomyces punctatus strain DAOM BR117.</title>
        <authorList>
            <consortium name="The Broad Institute Genome Sequencing Platform"/>
            <person name="Russ C."/>
            <person name="Cuomo C."/>
            <person name="Shea T."/>
            <person name="Young S.K."/>
            <person name="Zeng Q."/>
            <person name="Koehrsen M."/>
            <person name="Haas B."/>
            <person name="Borodovsky M."/>
            <person name="Guigo R."/>
            <person name="Alvarado L."/>
            <person name="Berlin A."/>
            <person name="Bochicchio J."/>
            <person name="Borenstein D."/>
            <person name="Chapman S."/>
            <person name="Chen Z."/>
            <person name="Engels R."/>
            <person name="Freedman E."/>
            <person name="Gellesch M."/>
            <person name="Goldberg J."/>
            <person name="Griggs A."/>
            <person name="Gujja S."/>
            <person name="Heiman D."/>
            <person name="Hepburn T."/>
            <person name="Howarth C."/>
            <person name="Jen D."/>
            <person name="Larson L."/>
            <person name="Lewis B."/>
            <person name="Mehta T."/>
            <person name="Park D."/>
            <person name="Pearson M."/>
            <person name="Roberts A."/>
            <person name="Saif S."/>
            <person name="Shenoy N."/>
            <person name="Sisk P."/>
            <person name="Stolte C."/>
            <person name="Sykes S."/>
            <person name="Thomson T."/>
            <person name="Walk T."/>
            <person name="White J."/>
            <person name="Yandava C."/>
            <person name="Burger G."/>
            <person name="Gray M.W."/>
            <person name="Holland P.W.H."/>
            <person name="King N."/>
            <person name="Lang F.B.F."/>
            <person name="Roger A.J."/>
            <person name="Ruiz-Trillo I."/>
            <person name="Lander E."/>
            <person name="Nusbaum C."/>
        </authorList>
    </citation>
    <scope>NUCLEOTIDE SEQUENCE [LARGE SCALE GENOMIC DNA]</scope>
    <source>
        <strain evidence="16 17">DAOM BR117</strain>
    </source>
</reference>
<keyword evidence="6" id="KW-0217">Developmental protein</keyword>
<keyword evidence="14" id="KW-0966">Cell projection</keyword>
<evidence type="ECO:0000256" key="2">
    <source>
        <dbReference type="ARBA" id="ARBA00004300"/>
    </source>
</evidence>
<dbReference type="GO" id="GO:0005930">
    <property type="term" value="C:axoneme"/>
    <property type="evidence" value="ECO:0007669"/>
    <property type="project" value="UniProtKB-SubCell"/>
</dbReference>
<dbReference type="Gene3D" id="3.40.50.300">
    <property type="entry name" value="P-loop containing nucleotide triphosphate hydrolases"/>
    <property type="match status" value="1"/>
</dbReference>
<dbReference type="Pfam" id="PF05783">
    <property type="entry name" value="DLIC"/>
    <property type="match status" value="1"/>
</dbReference>
<dbReference type="GO" id="GO:0005874">
    <property type="term" value="C:microtubule"/>
    <property type="evidence" value="ECO:0007669"/>
    <property type="project" value="UniProtKB-KW"/>
</dbReference>
<dbReference type="GO" id="GO:0005868">
    <property type="term" value="C:cytoplasmic dynein complex"/>
    <property type="evidence" value="ECO:0007669"/>
    <property type="project" value="InterPro"/>
</dbReference>
<evidence type="ECO:0000256" key="5">
    <source>
        <dbReference type="ARBA" id="ARBA00018863"/>
    </source>
</evidence>
<evidence type="ECO:0000256" key="6">
    <source>
        <dbReference type="ARBA" id="ARBA00022473"/>
    </source>
</evidence>
<dbReference type="GO" id="GO:0035721">
    <property type="term" value="P:intraciliary retrograde transport"/>
    <property type="evidence" value="ECO:0007669"/>
    <property type="project" value="InterPro"/>
</dbReference>
<dbReference type="GO" id="GO:0045504">
    <property type="term" value="F:dynein heavy chain binding"/>
    <property type="evidence" value="ECO:0007669"/>
    <property type="project" value="TreeGrafter"/>
</dbReference>
<evidence type="ECO:0000256" key="13">
    <source>
        <dbReference type="ARBA" id="ARBA00023212"/>
    </source>
</evidence>
<dbReference type="InterPro" id="IPR040045">
    <property type="entry name" value="DYNC2LI1"/>
</dbReference>
<evidence type="ECO:0000313" key="16">
    <source>
        <dbReference type="EMBL" id="KND01166.1"/>
    </source>
</evidence>
<keyword evidence="17" id="KW-1185">Reference proteome</keyword>
<evidence type="ECO:0000256" key="1">
    <source>
        <dbReference type="ARBA" id="ARBA00004120"/>
    </source>
</evidence>
<feature type="region of interest" description="Disordered" evidence="15">
    <location>
        <begin position="352"/>
        <end position="388"/>
    </location>
</feature>
<dbReference type="PANTHER" id="PTHR13236:SF0">
    <property type="entry name" value="CYTOPLASMIC DYNEIN 2 LIGHT INTERMEDIATE CHAIN 1"/>
    <property type="match status" value="1"/>
</dbReference>
<dbReference type="EMBL" id="KQ257455">
    <property type="protein sequence ID" value="KND01166.1"/>
    <property type="molecule type" value="Genomic_DNA"/>
</dbReference>
<evidence type="ECO:0000256" key="7">
    <source>
        <dbReference type="ARBA" id="ARBA00022490"/>
    </source>
</evidence>
<evidence type="ECO:0000256" key="8">
    <source>
        <dbReference type="ARBA" id="ARBA00022701"/>
    </source>
</evidence>
<dbReference type="GO" id="GO:0035735">
    <property type="term" value="P:intraciliary transport involved in cilium assembly"/>
    <property type="evidence" value="ECO:0007669"/>
    <property type="project" value="InterPro"/>
</dbReference>
<keyword evidence="11" id="KW-0969">Cilium</keyword>
<dbReference type="PANTHER" id="PTHR13236">
    <property type="entry name" value="DYNEIN 2 LIGHT INTERMEDIATE CHAIN, ISOFORM 2"/>
    <property type="match status" value="1"/>
</dbReference>
<evidence type="ECO:0000256" key="14">
    <source>
        <dbReference type="ARBA" id="ARBA00023273"/>
    </source>
</evidence>
<evidence type="ECO:0000256" key="15">
    <source>
        <dbReference type="SAM" id="MobiDB-lite"/>
    </source>
</evidence>
<sequence length="388" mass="43124">MTTSRESTAAGKSSAQAASVKDIWTLVKEAKEREKKAAESPDTSIESTLFFVGNKNAGKSSLILRFLDREEPPAPTVGLEYTFGRRTRGVNAVKDVAHIWELAGGIFLSDLIKIPVNEANVHTVTFVIVIDLSEPAEALKTLEHLIGKIKSTVNSLLDSLEQRGSKRPRAMRAYAWKKFGAENVEKEFLDPCAAPIVVIGTKYDVFRDMESEKRKMLAKTLRYIAHTNGASLMFVSQKDENTVAKCRQLLSHHAFKGSSPKTMSVDHNKPIVILAGQDSLSHIGPPPSEMGRDTVGKQSAASYRQWKADFDKYFPPVTTDVQKEIVDFSKYPEQAIDALRAQKDEELEKLRRHNERKAKEVVSLTASASSAKETRRRERAARAAVQAQ</sequence>
<dbReference type="AlphaFoldDB" id="A0A0L0HIA4"/>
<organism evidence="16 17">
    <name type="scientific">Spizellomyces punctatus (strain DAOM BR117)</name>
    <dbReference type="NCBI Taxonomy" id="645134"/>
    <lineage>
        <taxon>Eukaryota</taxon>
        <taxon>Fungi</taxon>
        <taxon>Fungi incertae sedis</taxon>
        <taxon>Chytridiomycota</taxon>
        <taxon>Chytridiomycota incertae sedis</taxon>
        <taxon>Chytridiomycetes</taxon>
        <taxon>Spizellomycetales</taxon>
        <taxon>Spizellomycetaceae</taxon>
        <taxon>Spizellomyces</taxon>
    </lineage>
</organism>
<comment type="similarity">
    <text evidence="4">Belongs to the dynein light intermediate chain family.</text>
</comment>
<comment type="subcellular location">
    <subcellularLocation>
        <location evidence="3">Cytoplasm</location>
        <location evidence="3">Cytoskeleton</location>
        <location evidence="3">Cilium axoneme</location>
    </subcellularLocation>
    <subcellularLocation>
        <location evidence="1">Cytoplasm</location>
        <location evidence="1">Cytoskeleton</location>
        <location evidence="1">Cilium basal body</location>
    </subcellularLocation>
    <subcellularLocation>
        <location evidence="2">Cytoplasm</location>
        <location evidence="2">Cytoskeleton</location>
        <location evidence="2">Microtubule organizing center</location>
        <location evidence="2">Centrosome</location>
    </subcellularLocation>
</comment>
<accession>A0A0L0HIA4</accession>
<evidence type="ECO:0000256" key="10">
    <source>
        <dbReference type="ARBA" id="ARBA00023017"/>
    </source>
</evidence>
<evidence type="ECO:0000256" key="11">
    <source>
        <dbReference type="ARBA" id="ARBA00023069"/>
    </source>
</evidence>
<keyword evidence="10" id="KW-0243">Dynein</keyword>
<dbReference type="eggNOG" id="KOG3929">
    <property type="taxonomic scope" value="Eukaryota"/>
</dbReference>
<keyword evidence="12" id="KW-0505">Motor protein</keyword>
<keyword evidence="8" id="KW-0493">Microtubule</keyword>
<dbReference type="GeneID" id="27687715"/>
<dbReference type="InterPro" id="IPR022780">
    <property type="entry name" value="Dynein_light_int_chain"/>
</dbReference>
<dbReference type="InterPro" id="IPR027417">
    <property type="entry name" value="P-loop_NTPase"/>
</dbReference>
<dbReference type="RefSeq" id="XP_016609205.1">
    <property type="nucleotide sequence ID" value="XM_016752499.1"/>
</dbReference>
<evidence type="ECO:0000256" key="3">
    <source>
        <dbReference type="ARBA" id="ARBA00004430"/>
    </source>
</evidence>
<evidence type="ECO:0000256" key="9">
    <source>
        <dbReference type="ARBA" id="ARBA00022794"/>
    </source>
</evidence>
<dbReference type="InParanoid" id="A0A0L0HIA4"/>
<keyword evidence="9" id="KW-0970">Cilium biogenesis/degradation</keyword>
<dbReference type="VEuPathDB" id="FungiDB:SPPG_04256"/>
<dbReference type="OMA" id="FWEIAQG"/>
<protein>
    <recommendedName>
        <fullName evidence="5">Cytoplasmic dynein 2 light intermediate chain 1</fullName>
    </recommendedName>
</protein>
<evidence type="ECO:0000256" key="4">
    <source>
        <dbReference type="ARBA" id="ARBA00006831"/>
    </source>
</evidence>